<reference evidence="2 3" key="1">
    <citation type="journal article" date="2016" name="Nat. Commun.">
        <title>Thousands of microbial genomes shed light on interconnected biogeochemical processes in an aquifer system.</title>
        <authorList>
            <person name="Anantharaman K."/>
            <person name="Brown C.T."/>
            <person name="Hug L.A."/>
            <person name="Sharon I."/>
            <person name="Castelle C.J."/>
            <person name="Probst A.J."/>
            <person name="Thomas B.C."/>
            <person name="Singh A."/>
            <person name="Wilkins M.J."/>
            <person name="Karaoz U."/>
            <person name="Brodie E.L."/>
            <person name="Williams K.H."/>
            <person name="Hubbard S.S."/>
            <person name="Banfield J.F."/>
        </authorList>
    </citation>
    <scope>NUCLEOTIDE SEQUENCE [LARGE SCALE GENOMIC DNA]</scope>
</reference>
<dbReference type="PANTHER" id="PTHR36842:SF1">
    <property type="entry name" value="PROTEIN TOLB"/>
    <property type="match status" value="1"/>
</dbReference>
<dbReference type="STRING" id="1797542.A3J59_03160"/>
<keyword evidence="1" id="KW-0472">Membrane</keyword>
<comment type="caution">
    <text evidence="2">The sequence shown here is derived from an EMBL/GenBank/DDBJ whole genome shotgun (WGS) entry which is preliminary data.</text>
</comment>
<organism evidence="2 3">
    <name type="scientific">Candidatus Buchananbacteria bacterium RIFCSPHIGHO2_02_FULL_56_16</name>
    <dbReference type="NCBI Taxonomy" id="1797542"/>
    <lineage>
        <taxon>Bacteria</taxon>
        <taxon>Candidatus Buchananiibacteriota</taxon>
    </lineage>
</organism>
<feature type="transmembrane region" description="Helical" evidence="1">
    <location>
        <begin position="7"/>
        <end position="29"/>
    </location>
</feature>
<keyword evidence="1" id="KW-0812">Transmembrane</keyword>
<dbReference type="Gene3D" id="2.120.10.30">
    <property type="entry name" value="TolB, C-terminal domain"/>
    <property type="match status" value="2"/>
</dbReference>
<keyword evidence="1" id="KW-1133">Transmembrane helix</keyword>
<dbReference type="InterPro" id="IPR011042">
    <property type="entry name" value="6-blade_b-propeller_TolB-like"/>
</dbReference>
<dbReference type="Proteomes" id="UP000177310">
    <property type="component" value="Unassembled WGS sequence"/>
</dbReference>
<evidence type="ECO:0000256" key="1">
    <source>
        <dbReference type="SAM" id="Phobius"/>
    </source>
</evidence>
<proteinExistence type="predicted"/>
<dbReference type="PANTHER" id="PTHR36842">
    <property type="entry name" value="PROTEIN TOLB HOMOLOG"/>
    <property type="match status" value="1"/>
</dbReference>
<dbReference type="SUPFAM" id="SSF82171">
    <property type="entry name" value="DPP6 N-terminal domain-like"/>
    <property type="match status" value="1"/>
</dbReference>
<gene>
    <name evidence="2" type="ORF">A3J59_03160</name>
</gene>
<name>A0A1G1YFK9_9BACT</name>
<dbReference type="AlphaFoldDB" id="A0A1G1YFK9"/>
<sequence>MSLNWKRILLVIGFVAAVLLLAYLLYFFLLRPSVPITTPTTTNQAPGTLPGTNENANIAVNANAPGTLPGANVNAGVPGPPTQPAAAAAAASTVASGGLTRSTALTDGRSYGSTLSGDGSSVQFYDRNSGLFMRVTADGRTTPLSDKIFFQVEQITWSPDKGKAVLEYPDGANILYDFTTKQQVTLPAHWKDFDFSPNGNELVFKSMGSGEESRWLSIAGADGSKAQKIEHLGDKDASVYPLWSPSDTVVALYSEDKDFDRQTLYFVGKNQENFPATIIEGRDFRGQWSPGGDQLLYSVYSSESGFRPTLWVVSAQGDNIGQNRRKLNLDTWVDKCTFSNHTTAYCAVPKNLPENAGIFAAEMDSSPADIYRIDLTTGLKSLVATPEGGHNIEQLIPSADGRYLYFTSKTDGRLYRIQLK</sequence>
<protein>
    <recommendedName>
        <fullName evidence="4">DUF5050 domain-containing protein</fullName>
    </recommendedName>
</protein>
<evidence type="ECO:0000313" key="2">
    <source>
        <dbReference type="EMBL" id="OGY51135.1"/>
    </source>
</evidence>
<evidence type="ECO:0000313" key="3">
    <source>
        <dbReference type="Proteomes" id="UP000177310"/>
    </source>
</evidence>
<accession>A0A1G1YFK9</accession>
<dbReference type="EMBL" id="MHIL01000023">
    <property type="protein sequence ID" value="OGY51135.1"/>
    <property type="molecule type" value="Genomic_DNA"/>
</dbReference>
<evidence type="ECO:0008006" key="4">
    <source>
        <dbReference type="Google" id="ProtNLM"/>
    </source>
</evidence>